<name>A0A382TK48_9ZZZZ</name>
<accession>A0A382TK48</accession>
<evidence type="ECO:0000313" key="1">
    <source>
        <dbReference type="EMBL" id="SVD21811.1"/>
    </source>
</evidence>
<sequence>MYLIRRTYKTKPYEAVNAAKLIKEQADLYTSEGHRSECRVYYNS</sequence>
<gene>
    <name evidence="1" type="ORF">METZ01_LOCUS374665</name>
</gene>
<protein>
    <submittedName>
        <fullName evidence="1">Uncharacterized protein</fullName>
    </submittedName>
</protein>
<organism evidence="1">
    <name type="scientific">marine metagenome</name>
    <dbReference type="NCBI Taxonomy" id="408172"/>
    <lineage>
        <taxon>unclassified sequences</taxon>
        <taxon>metagenomes</taxon>
        <taxon>ecological metagenomes</taxon>
    </lineage>
</organism>
<reference evidence="1" key="1">
    <citation type="submission" date="2018-05" db="EMBL/GenBank/DDBJ databases">
        <authorList>
            <person name="Lanie J.A."/>
            <person name="Ng W.-L."/>
            <person name="Kazmierczak K.M."/>
            <person name="Andrzejewski T.M."/>
            <person name="Davidsen T.M."/>
            <person name="Wayne K.J."/>
            <person name="Tettelin H."/>
            <person name="Glass J.I."/>
            <person name="Rusch D."/>
            <person name="Podicherti R."/>
            <person name="Tsui H.-C.T."/>
            <person name="Winkler M.E."/>
        </authorList>
    </citation>
    <scope>NUCLEOTIDE SEQUENCE</scope>
</reference>
<dbReference type="AlphaFoldDB" id="A0A382TK48"/>
<proteinExistence type="predicted"/>
<dbReference type="EMBL" id="UINC01136817">
    <property type="protein sequence ID" value="SVD21811.1"/>
    <property type="molecule type" value="Genomic_DNA"/>
</dbReference>
<feature type="non-terminal residue" evidence="1">
    <location>
        <position position="44"/>
    </location>
</feature>